<dbReference type="GO" id="GO:0047804">
    <property type="term" value="F:cysteine-S-conjugate beta-lyase activity"/>
    <property type="evidence" value="ECO:0007669"/>
    <property type="project" value="UniProtKB-EC"/>
</dbReference>
<dbReference type="GO" id="GO:0030170">
    <property type="term" value="F:pyridoxal phosphate binding"/>
    <property type="evidence" value="ECO:0007669"/>
    <property type="project" value="InterPro"/>
</dbReference>
<proteinExistence type="inferred from homology"/>
<evidence type="ECO:0000256" key="6">
    <source>
        <dbReference type="ARBA" id="ARBA00046315"/>
    </source>
</evidence>
<dbReference type="GO" id="GO:0019343">
    <property type="term" value="P:cysteine biosynthetic process via cystathionine"/>
    <property type="evidence" value="ECO:0007669"/>
    <property type="project" value="TreeGrafter"/>
</dbReference>
<dbReference type="InterPro" id="IPR000277">
    <property type="entry name" value="Cys/Met-Metab_PyrdxlP-dep_enz"/>
</dbReference>
<sequence>MTSLKTKVIHGGISTDRTTGAVSVPIYQTSTYKQNGLGQPKEYEYSRSGNPTRHALEELIADLEGGVQGFAFSSGLAGIHAVLSLFSAGDHIILADDVYGGTFRLMDKVLTKTGIIYDLVDLSNLDDLKAAFKAETKAVYFETPSNPLLKVLDIKEISRISKAHNALTLVDNTFATPYLQQPIALGADIVLHSATKYLGGHSDVVAGLVTTNSNELASEIGFLQNSIGAVLGPQDSWLVQRGIKTLALRMEAHSANAQKIAEFLEASQAVSKVYYPGLVNHEGHEIAKKQMTAFGGMISFELTDESAVKNFVENLRYFTLAESLGGVESLIEVPSVMTHASIPKELREEIGIKDGLIRLSVGVEALEDLLTDLKEALEK</sequence>
<comment type="function">
    <text evidence="10">The enzymatic degradation of amino acids in cheese is believed to generate aroma compounds and therefore to be essential for flavor development. Cystathionine beta-lyase (CBL) can convert cystathionine to homocysteine but is also able to catalyze an alpha, gamma elimination. With methionine as a substrate, it produces volatile sulfur compounds which are important for flavor formation in Gouda cheese.</text>
</comment>
<comment type="catalytic activity">
    <reaction evidence="9">
        <text>an S-substituted L-cysteine + H2O = a thiol + pyruvate + NH4(+)</text>
        <dbReference type="Rhea" id="RHEA:18121"/>
        <dbReference type="ChEBI" id="CHEBI:15361"/>
        <dbReference type="ChEBI" id="CHEBI:15377"/>
        <dbReference type="ChEBI" id="CHEBI:28938"/>
        <dbReference type="ChEBI" id="CHEBI:29256"/>
        <dbReference type="ChEBI" id="CHEBI:58717"/>
        <dbReference type="EC" id="4.4.1.13"/>
    </reaction>
</comment>
<evidence type="ECO:0000256" key="1">
    <source>
        <dbReference type="ARBA" id="ARBA00001933"/>
    </source>
</evidence>
<dbReference type="GO" id="GO:0005737">
    <property type="term" value="C:cytoplasm"/>
    <property type="evidence" value="ECO:0007669"/>
    <property type="project" value="TreeGrafter"/>
</dbReference>
<comment type="pathway">
    <text evidence="6">Amino-acid biosynthesis; L-methionine biosynthesis via de novo pathway; L-homocysteine from L-cystathionine: step 1/1.</text>
</comment>
<dbReference type="PROSITE" id="PS00868">
    <property type="entry name" value="CYS_MET_METAB_PP"/>
    <property type="match status" value="1"/>
</dbReference>
<evidence type="ECO:0000256" key="7">
    <source>
        <dbReference type="ARBA" id="ARBA00047213"/>
    </source>
</evidence>
<accession>A0A166JT19</accession>
<organism evidence="16 17">
    <name type="scientific">Lactococcus lactis subsp. cremoris</name>
    <name type="common">Streptococcus cremoris</name>
    <dbReference type="NCBI Taxonomy" id="1359"/>
    <lineage>
        <taxon>Bacteria</taxon>
        <taxon>Bacillati</taxon>
        <taxon>Bacillota</taxon>
        <taxon>Bacilli</taxon>
        <taxon>Lactobacillales</taxon>
        <taxon>Streptococcaceae</taxon>
        <taxon>Lactococcus</taxon>
    </lineage>
</organism>
<dbReference type="AlphaFoldDB" id="A0A166JT19"/>
<dbReference type="RefSeq" id="WP_063281637.1">
    <property type="nucleotide sequence ID" value="NZ_LIYF01000018.1"/>
</dbReference>
<comment type="similarity">
    <text evidence="2 15">Belongs to the trans-sulfuration enzymes family.</text>
</comment>
<dbReference type="CDD" id="cd00614">
    <property type="entry name" value="CGS_like"/>
    <property type="match status" value="1"/>
</dbReference>
<evidence type="ECO:0000313" key="17">
    <source>
        <dbReference type="Proteomes" id="UP000076519"/>
    </source>
</evidence>
<gene>
    <name evidence="16" type="ORF">AB996_1106</name>
</gene>
<evidence type="ECO:0000256" key="14">
    <source>
        <dbReference type="PIRSR" id="PIRSR001434-2"/>
    </source>
</evidence>
<dbReference type="PANTHER" id="PTHR11808:SF15">
    <property type="entry name" value="CYSTATHIONINE GAMMA-LYASE"/>
    <property type="match status" value="1"/>
</dbReference>
<reference evidence="16 17" key="1">
    <citation type="submission" date="2015-08" db="EMBL/GenBank/DDBJ databases">
        <title>Draft Genome Sequences of 11 Lactococcus lactis subspecies cremoris strains.</title>
        <authorList>
            <person name="Wels M."/>
            <person name="Backus L."/>
            <person name="Boekhorst J."/>
            <person name="Dijkstra A."/>
            <person name="Beerthuizen M."/>
            <person name="Siezen R."/>
            <person name="Bachmann H."/>
            <person name="Van Hijum S."/>
        </authorList>
    </citation>
    <scope>NUCLEOTIDE SEQUENCE [LARGE SCALE GENOMIC DNA]</scope>
    <source>
        <strain evidence="16 17">KW10</strain>
    </source>
</reference>
<comment type="cofactor">
    <cofactor evidence="1 15">
        <name>pyridoxal 5'-phosphate</name>
        <dbReference type="ChEBI" id="CHEBI:597326"/>
    </cofactor>
</comment>
<dbReference type="EC" id="4.4.1.13" evidence="3"/>
<dbReference type="PANTHER" id="PTHR11808">
    <property type="entry name" value="TRANS-SULFURATION ENZYME FAMILY MEMBER"/>
    <property type="match status" value="1"/>
</dbReference>
<dbReference type="SUPFAM" id="SSF53383">
    <property type="entry name" value="PLP-dependent transferases"/>
    <property type="match status" value="1"/>
</dbReference>
<evidence type="ECO:0000256" key="9">
    <source>
        <dbReference type="ARBA" id="ARBA00047625"/>
    </source>
</evidence>
<dbReference type="NCBIfam" id="NF004821">
    <property type="entry name" value="PRK06176.1"/>
    <property type="match status" value="1"/>
</dbReference>
<dbReference type="InterPro" id="IPR054542">
    <property type="entry name" value="Cys_met_metab_PP"/>
</dbReference>
<evidence type="ECO:0000313" key="16">
    <source>
        <dbReference type="EMBL" id="KZK06610.1"/>
    </source>
</evidence>
<evidence type="ECO:0000256" key="11">
    <source>
        <dbReference type="ARBA" id="ARBA00072331"/>
    </source>
</evidence>
<evidence type="ECO:0000256" key="13">
    <source>
        <dbReference type="ARBA" id="ARBA00083175"/>
    </source>
</evidence>
<keyword evidence="5 16" id="KW-0456">Lyase</keyword>
<dbReference type="Gene3D" id="3.40.640.10">
    <property type="entry name" value="Type I PLP-dependent aspartate aminotransferase-like (Major domain)"/>
    <property type="match status" value="1"/>
</dbReference>
<dbReference type="FunFam" id="3.90.1150.10:FF:000008">
    <property type="entry name" value="Cystathionine gamma-synthase"/>
    <property type="match status" value="1"/>
</dbReference>
<dbReference type="FunFam" id="3.40.640.10:FF:000009">
    <property type="entry name" value="Cystathionine gamma-synthase homolog"/>
    <property type="match status" value="1"/>
</dbReference>
<dbReference type="Gene3D" id="3.90.1150.10">
    <property type="entry name" value="Aspartate Aminotransferase, domain 1"/>
    <property type="match status" value="1"/>
</dbReference>
<protein>
    <recommendedName>
        <fullName evidence="11">Cystathionine beta-lyase</fullName>
        <ecNumber evidence="3">4.4.1.13</ecNumber>
    </recommendedName>
    <alternativeName>
        <fullName evidence="12">Beta-cystathionase</fullName>
    </alternativeName>
    <alternativeName>
        <fullName evidence="13">Cysteine lyase</fullName>
    </alternativeName>
    <alternativeName>
        <fullName evidence="7">Cysteine-S-conjugate beta-lyase</fullName>
    </alternativeName>
</protein>
<evidence type="ECO:0000256" key="12">
    <source>
        <dbReference type="ARBA" id="ARBA00082255"/>
    </source>
</evidence>
<dbReference type="GO" id="GO:0019346">
    <property type="term" value="P:transsulfuration"/>
    <property type="evidence" value="ECO:0007669"/>
    <property type="project" value="InterPro"/>
</dbReference>
<evidence type="ECO:0000256" key="5">
    <source>
        <dbReference type="ARBA" id="ARBA00023239"/>
    </source>
</evidence>
<feature type="modified residue" description="N6-(pyridoxal phosphate)lysine" evidence="14">
    <location>
        <position position="196"/>
    </location>
</feature>
<dbReference type="Proteomes" id="UP000076519">
    <property type="component" value="Unassembled WGS sequence"/>
</dbReference>
<dbReference type="InterPro" id="IPR015424">
    <property type="entry name" value="PyrdxlP-dep_Trfase"/>
</dbReference>
<evidence type="ECO:0000256" key="15">
    <source>
        <dbReference type="RuleBase" id="RU362118"/>
    </source>
</evidence>
<name>A0A166JT19_LACLC</name>
<keyword evidence="4 14" id="KW-0663">Pyridoxal phosphate</keyword>
<comment type="caution">
    <text evidence="16">The sequence shown here is derived from an EMBL/GenBank/DDBJ whole genome shotgun (WGS) entry which is preliminary data.</text>
</comment>
<evidence type="ECO:0000256" key="10">
    <source>
        <dbReference type="ARBA" id="ARBA00054844"/>
    </source>
</evidence>
<dbReference type="InterPro" id="IPR015421">
    <property type="entry name" value="PyrdxlP-dep_Trfase_major"/>
</dbReference>
<evidence type="ECO:0000256" key="3">
    <source>
        <dbReference type="ARBA" id="ARBA00012224"/>
    </source>
</evidence>
<dbReference type="PATRIC" id="fig|1359.32.peg.2254"/>
<dbReference type="Pfam" id="PF01053">
    <property type="entry name" value="Cys_Met_Meta_PP"/>
    <property type="match status" value="1"/>
</dbReference>
<dbReference type="NCBIfam" id="NF005810">
    <property type="entry name" value="PRK07671.1"/>
    <property type="match status" value="1"/>
</dbReference>
<dbReference type="GO" id="GO:0004123">
    <property type="term" value="F:cystathionine gamma-lyase activity"/>
    <property type="evidence" value="ECO:0007669"/>
    <property type="project" value="TreeGrafter"/>
</dbReference>
<evidence type="ECO:0000256" key="4">
    <source>
        <dbReference type="ARBA" id="ARBA00022898"/>
    </source>
</evidence>
<evidence type="ECO:0000256" key="8">
    <source>
        <dbReference type="ARBA" id="ARBA00047517"/>
    </source>
</evidence>
<dbReference type="PIRSF" id="PIRSF001434">
    <property type="entry name" value="CGS"/>
    <property type="match status" value="1"/>
</dbReference>
<dbReference type="InterPro" id="IPR015422">
    <property type="entry name" value="PyrdxlP-dep_Trfase_small"/>
</dbReference>
<dbReference type="EMBL" id="LIYF01000018">
    <property type="protein sequence ID" value="KZK06610.1"/>
    <property type="molecule type" value="Genomic_DNA"/>
</dbReference>
<dbReference type="GO" id="GO:0003962">
    <property type="term" value="F:cystathionine gamma-synthase activity"/>
    <property type="evidence" value="ECO:0007669"/>
    <property type="project" value="TreeGrafter"/>
</dbReference>
<comment type="catalytic activity">
    <reaction evidence="8">
        <text>L,L-cystathionine + H2O = L-homocysteine + pyruvate + NH4(+)</text>
        <dbReference type="Rhea" id="RHEA:13965"/>
        <dbReference type="ChEBI" id="CHEBI:15361"/>
        <dbReference type="ChEBI" id="CHEBI:15377"/>
        <dbReference type="ChEBI" id="CHEBI:28938"/>
        <dbReference type="ChEBI" id="CHEBI:58161"/>
        <dbReference type="ChEBI" id="CHEBI:58199"/>
    </reaction>
</comment>
<evidence type="ECO:0000256" key="2">
    <source>
        <dbReference type="ARBA" id="ARBA00009077"/>
    </source>
</evidence>